<evidence type="ECO:0000256" key="1">
    <source>
        <dbReference type="ARBA" id="ARBA00004141"/>
    </source>
</evidence>
<name>A0A9Q1RLN6_9SOLA</name>
<keyword evidence="5 6" id="KW-0472">Membrane</keyword>
<evidence type="ECO:0000313" key="9">
    <source>
        <dbReference type="Proteomes" id="UP001152561"/>
    </source>
</evidence>
<feature type="region of interest" description="Disordered" evidence="7">
    <location>
        <begin position="272"/>
        <end position="337"/>
    </location>
</feature>
<evidence type="ECO:0000256" key="2">
    <source>
        <dbReference type="ARBA" id="ARBA00006824"/>
    </source>
</evidence>
<accession>A0A9Q1RLN6</accession>
<evidence type="ECO:0000256" key="3">
    <source>
        <dbReference type="ARBA" id="ARBA00022692"/>
    </source>
</evidence>
<reference evidence="9" key="1">
    <citation type="journal article" date="2023" name="Proc. Natl. Acad. Sci. U.S.A.">
        <title>Genomic and structural basis for evolution of tropane alkaloid biosynthesis.</title>
        <authorList>
            <person name="Wanga Y.-J."/>
            <person name="Taina T."/>
            <person name="Yua J.-Y."/>
            <person name="Lia J."/>
            <person name="Xua B."/>
            <person name="Chenc J."/>
            <person name="D'Auriad J.C."/>
            <person name="Huanga J.-P."/>
            <person name="Huanga S.-X."/>
        </authorList>
    </citation>
    <scope>NUCLEOTIDE SEQUENCE [LARGE SCALE GENOMIC DNA]</scope>
    <source>
        <strain evidence="9">cv. KIB-2019</strain>
    </source>
</reference>
<gene>
    <name evidence="8" type="ORF">K7X08_027566</name>
</gene>
<feature type="transmembrane region" description="Helical" evidence="6">
    <location>
        <begin position="228"/>
        <end position="249"/>
    </location>
</feature>
<dbReference type="Proteomes" id="UP001152561">
    <property type="component" value="Unassembled WGS sequence"/>
</dbReference>
<comment type="similarity">
    <text evidence="2 6">Belongs to the peroxisomal membrane protein PXMP2/4 family.</text>
</comment>
<comment type="caution">
    <text evidence="8">The sequence shown here is derived from an EMBL/GenBank/DDBJ whole genome shotgun (WGS) entry which is preliminary data.</text>
</comment>
<keyword evidence="4 6" id="KW-1133">Transmembrane helix</keyword>
<dbReference type="EMBL" id="JAJAGQ010000006">
    <property type="protein sequence ID" value="KAJ8561376.1"/>
    <property type="molecule type" value="Genomic_DNA"/>
</dbReference>
<evidence type="ECO:0000256" key="6">
    <source>
        <dbReference type="RuleBase" id="RU363053"/>
    </source>
</evidence>
<keyword evidence="9" id="KW-1185">Reference proteome</keyword>
<dbReference type="OrthoDB" id="430207at2759"/>
<proteinExistence type="inferred from homology"/>
<sequence>MGVNFVTSLAKRTTIQHSKLPTTPSFSFLFLLRKSYSSSSSKTQVGFLGWYLGALESRPIITKSISSAIIYAASDVTSQMITMSPSDSLDIIRTLRMAGFGLLILGTAQHLWFGFVARVLPKRDIISTLKKLLMGQLTFGPVINSIFFSFNAALQGENGEEIVARLKRDLLPTMMNGLMYWPLCDFLTYKVIPVHLQPLANSAFVYAWTIYLAYVASSKKAVAVYMKAFEFSVLFLVMGITAFVSLICFSTGGMSFKWQNNDMTMTIKSRKLQDNGYGPSTNEGDSSNLGLEDYRPIDPVPSSKASIRPGPIEHGTPLMPYIPKPSPPPISTNDGLP</sequence>
<feature type="compositionally biased region" description="Polar residues" evidence="7">
    <location>
        <begin position="278"/>
        <end position="289"/>
    </location>
</feature>
<dbReference type="Pfam" id="PF04117">
    <property type="entry name" value="Mpv17_PMP22"/>
    <property type="match status" value="1"/>
</dbReference>
<dbReference type="GO" id="GO:0005737">
    <property type="term" value="C:cytoplasm"/>
    <property type="evidence" value="ECO:0007669"/>
    <property type="project" value="TreeGrafter"/>
</dbReference>
<dbReference type="InterPro" id="IPR007248">
    <property type="entry name" value="Mpv17_PMP22"/>
</dbReference>
<keyword evidence="3 6" id="KW-0812">Transmembrane</keyword>
<feature type="transmembrane region" description="Helical" evidence="6">
    <location>
        <begin position="97"/>
        <end position="120"/>
    </location>
</feature>
<feature type="transmembrane region" description="Helical" evidence="6">
    <location>
        <begin position="199"/>
        <end position="216"/>
    </location>
</feature>
<dbReference type="GO" id="GO:0016020">
    <property type="term" value="C:membrane"/>
    <property type="evidence" value="ECO:0007669"/>
    <property type="project" value="UniProtKB-SubCell"/>
</dbReference>
<organism evidence="8 9">
    <name type="scientific">Anisodus acutangulus</name>
    <dbReference type="NCBI Taxonomy" id="402998"/>
    <lineage>
        <taxon>Eukaryota</taxon>
        <taxon>Viridiplantae</taxon>
        <taxon>Streptophyta</taxon>
        <taxon>Embryophyta</taxon>
        <taxon>Tracheophyta</taxon>
        <taxon>Spermatophyta</taxon>
        <taxon>Magnoliopsida</taxon>
        <taxon>eudicotyledons</taxon>
        <taxon>Gunneridae</taxon>
        <taxon>Pentapetalae</taxon>
        <taxon>asterids</taxon>
        <taxon>lamiids</taxon>
        <taxon>Solanales</taxon>
        <taxon>Solanaceae</taxon>
        <taxon>Solanoideae</taxon>
        <taxon>Hyoscyameae</taxon>
        <taxon>Anisodus</taxon>
    </lineage>
</organism>
<evidence type="ECO:0000256" key="7">
    <source>
        <dbReference type="SAM" id="MobiDB-lite"/>
    </source>
</evidence>
<evidence type="ECO:0000256" key="5">
    <source>
        <dbReference type="ARBA" id="ARBA00023136"/>
    </source>
</evidence>
<dbReference type="PANTHER" id="PTHR11266">
    <property type="entry name" value="PEROXISOMAL MEMBRANE PROTEIN 2, PXMP2 MPV17"/>
    <property type="match status" value="1"/>
</dbReference>
<dbReference type="AlphaFoldDB" id="A0A9Q1RLN6"/>
<comment type="subcellular location">
    <subcellularLocation>
        <location evidence="1">Membrane</location>
        <topology evidence="1">Multi-pass membrane protein</topology>
    </subcellularLocation>
</comment>
<evidence type="ECO:0000256" key="4">
    <source>
        <dbReference type="ARBA" id="ARBA00022989"/>
    </source>
</evidence>
<dbReference type="PANTHER" id="PTHR11266:SF115">
    <property type="entry name" value="PXMP2_4 FAMILY PROTEIN 4-LIKE"/>
    <property type="match status" value="1"/>
</dbReference>
<feature type="compositionally biased region" description="Pro residues" evidence="7">
    <location>
        <begin position="320"/>
        <end position="330"/>
    </location>
</feature>
<feature type="transmembrane region" description="Helical" evidence="6">
    <location>
        <begin position="132"/>
        <end position="154"/>
    </location>
</feature>
<protein>
    <submittedName>
        <fullName evidence="8">Uncharacterized protein</fullName>
    </submittedName>
</protein>
<evidence type="ECO:0000313" key="8">
    <source>
        <dbReference type="EMBL" id="KAJ8561376.1"/>
    </source>
</evidence>